<keyword evidence="2" id="KW-0201">Cytochrome c-type biogenesis</keyword>
<dbReference type="Gene3D" id="3.40.30.10">
    <property type="entry name" value="Glutaredoxin"/>
    <property type="match status" value="1"/>
</dbReference>
<keyword evidence="7" id="KW-1185">Reference proteome</keyword>
<dbReference type="PROSITE" id="PS51352">
    <property type="entry name" value="THIOREDOXIN_2"/>
    <property type="match status" value="1"/>
</dbReference>
<dbReference type="InterPro" id="IPR036249">
    <property type="entry name" value="Thioredoxin-like_sf"/>
</dbReference>
<gene>
    <name evidence="6" type="ORF">SAMN06265348_111203</name>
</gene>
<dbReference type="PANTHER" id="PTHR42852">
    <property type="entry name" value="THIOL:DISULFIDE INTERCHANGE PROTEIN DSBE"/>
    <property type="match status" value="1"/>
</dbReference>
<dbReference type="Proteomes" id="UP000320300">
    <property type="component" value="Unassembled WGS sequence"/>
</dbReference>
<dbReference type="GO" id="GO:0017004">
    <property type="term" value="P:cytochrome complex assembly"/>
    <property type="evidence" value="ECO:0007669"/>
    <property type="project" value="UniProtKB-KW"/>
</dbReference>
<evidence type="ECO:0000313" key="6">
    <source>
        <dbReference type="EMBL" id="SMO94382.1"/>
    </source>
</evidence>
<dbReference type="GO" id="GO:0030313">
    <property type="term" value="C:cell envelope"/>
    <property type="evidence" value="ECO:0007669"/>
    <property type="project" value="UniProtKB-SubCell"/>
</dbReference>
<dbReference type="EMBL" id="FXTN01000011">
    <property type="protein sequence ID" value="SMO94382.1"/>
    <property type="molecule type" value="Genomic_DNA"/>
</dbReference>
<evidence type="ECO:0000256" key="1">
    <source>
        <dbReference type="ARBA" id="ARBA00004196"/>
    </source>
</evidence>
<dbReference type="Pfam" id="PF00578">
    <property type="entry name" value="AhpC-TSA"/>
    <property type="match status" value="1"/>
</dbReference>
<dbReference type="InterPro" id="IPR025380">
    <property type="entry name" value="DUF4369"/>
</dbReference>
<sequence length="375" mass="41710">MQKKTKNIKTPAAIALLAFTILLSAFQFGGGFTIAGHIEGIPAGTVYLSYPKGTAQITDSAKITNGDFVFKGSLTEPVMLVLKTNKSKSQLYFFGDNSAISIKAHKDSSNTAQVNGSIPQNDWKAYLKDYKTVVNYAGGYYHKSDSVYKQFNNKPDSSAKQYLKAENAKLTELDFKVHKEFFAAHPSSIVCAYVVSSHFIPYFQFEQARTLFALLDPAVQKSYYGRQIEESFAVEKRSGIGAKPTFKMADVNGKTVDLASFRGKYVLVDFWASWCAPCRRENPNVLANYKKYHDQGFEVLGVSLDSKKEPWLKAIEADGLVWTHVSDLKGWNNAAALEFGVHVVPSNFLLDRDGKVIAKNIREEALGNKLKSIFN</sequence>
<dbReference type="RefSeq" id="WP_185960564.1">
    <property type="nucleotide sequence ID" value="NZ_CBCSJO010000001.1"/>
</dbReference>
<organism evidence="6 7">
    <name type="scientific">Pedobacter westerhofensis</name>
    <dbReference type="NCBI Taxonomy" id="425512"/>
    <lineage>
        <taxon>Bacteria</taxon>
        <taxon>Pseudomonadati</taxon>
        <taxon>Bacteroidota</taxon>
        <taxon>Sphingobacteriia</taxon>
        <taxon>Sphingobacteriales</taxon>
        <taxon>Sphingobacteriaceae</taxon>
        <taxon>Pedobacter</taxon>
    </lineage>
</organism>
<dbReference type="InterPro" id="IPR013766">
    <property type="entry name" value="Thioredoxin_domain"/>
</dbReference>
<dbReference type="GO" id="GO:0016491">
    <property type="term" value="F:oxidoreductase activity"/>
    <property type="evidence" value="ECO:0007669"/>
    <property type="project" value="InterPro"/>
</dbReference>
<evidence type="ECO:0000256" key="3">
    <source>
        <dbReference type="ARBA" id="ARBA00023157"/>
    </source>
</evidence>
<dbReference type="InterPro" id="IPR050553">
    <property type="entry name" value="Thioredoxin_ResA/DsbE_sf"/>
</dbReference>
<dbReference type="Pfam" id="PF14289">
    <property type="entry name" value="DUF4369"/>
    <property type="match status" value="1"/>
</dbReference>
<evidence type="ECO:0000256" key="2">
    <source>
        <dbReference type="ARBA" id="ARBA00022748"/>
    </source>
</evidence>
<dbReference type="SUPFAM" id="SSF52833">
    <property type="entry name" value="Thioredoxin-like"/>
    <property type="match status" value="1"/>
</dbReference>
<name>A0A521FDV0_9SPHI</name>
<evidence type="ECO:0000256" key="4">
    <source>
        <dbReference type="ARBA" id="ARBA00023284"/>
    </source>
</evidence>
<evidence type="ECO:0000313" key="7">
    <source>
        <dbReference type="Proteomes" id="UP000320300"/>
    </source>
</evidence>
<dbReference type="InterPro" id="IPR017937">
    <property type="entry name" value="Thioredoxin_CS"/>
</dbReference>
<accession>A0A521FDV0</accession>
<feature type="domain" description="Thioredoxin" evidence="5">
    <location>
        <begin position="237"/>
        <end position="375"/>
    </location>
</feature>
<reference evidence="6 7" key="1">
    <citation type="submission" date="2017-05" db="EMBL/GenBank/DDBJ databases">
        <authorList>
            <person name="Varghese N."/>
            <person name="Submissions S."/>
        </authorList>
    </citation>
    <scope>NUCLEOTIDE SEQUENCE [LARGE SCALE GENOMIC DNA]</scope>
    <source>
        <strain evidence="6 7">DSM 19036</strain>
    </source>
</reference>
<dbReference type="PROSITE" id="PS00194">
    <property type="entry name" value="THIOREDOXIN_1"/>
    <property type="match status" value="1"/>
</dbReference>
<keyword evidence="4" id="KW-0676">Redox-active center</keyword>
<dbReference type="InterPro" id="IPR000866">
    <property type="entry name" value="AhpC/TSA"/>
</dbReference>
<dbReference type="PANTHER" id="PTHR42852:SF6">
    <property type="entry name" value="THIOL:DISULFIDE INTERCHANGE PROTEIN DSBE"/>
    <property type="match status" value="1"/>
</dbReference>
<proteinExistence type="predicted"/>
<evidence type="ECO:0000259" key="5">
    <source>
        <dbReference type="PROSITE" id="PS51352"/>
    </source>
</evidence>
<comment type="subcellular location">
    <subcellularLocation>
        <location evidence="1">Cell envelope</location>
    </subcellularLocation>
</comment>
<dbReference type="GO" id="GO:0016209">
    <property type="term" value="F:antioxidant activity"/>
    <property type="evidence" value="ECO:0007669"/>
    <property type="project" value="InterPro"/>
</dbReference>
<dbReference type="AlphaFoldDB" id="A0A521FDV0"/>
<protein>
    <submittedName>
        <fullName evidence="6">Peroxiredoxin</fullName>
    </submittedName>
</protein>
<dbReference type="CDD" id="cd02966">
    <property type="entry name" value="TlpA_like_family"/>
    <property type="match status" value="1"/>
</dbReference>
<keyword evidence="3" id="KW-1015">Disulfide bond</keyword>